<organism evidence="3 4">
    <name type="scientific">Acidianus brierleyi</name>
    <dbReference type="NCBI Taxonomy" id="41673"/>
    <lineage>
        <taxon>Archaea</taxon>
        <taxon>Thermoproteota</taxon>
        <taxon>Thermoprotei</taxon>
        <taxon>Sulfolobales</taxon>
        <taxon>Sulfolobaceae</taxon>
        <taxon>Acidianus</taxon>
    </lineage>
</organism>
<dbReference type="KEGG" id="abri:DFR85_04515"/>
<evidence type="ECO:0000256" key="1">
    <source>
        <dbReference type="SAM" id="Coils"/>
    </source>
</evidence>
<proteinExistence type="predicted"/>
<sequence>MGLFDKLIKNKGVKDVLKNVDIKEIKEEIGYLELQEKKLETQRQELEKEAEKLFQDSIGKSEATKRLNATKIKNLKDRIADIDKDLREINLRLGVLYKVQRLKEKAQKTYNSKVWEELVNNVDSETLEKWLVDQKIGDDEIMNKLRQLYNAQGPEEEAEEISPDEREILEAMEAVEKGEKKPEEATKEVTKEKETQ</sequence>
<evidence type="ECO:0000256" key="2">
    <source>
        <dbReference type="SAM" id="MobiDB-lite"/>
    </source>
</evidence>
<evidence type="ECO:0008006" key="5">
    <source>
        <dbReference type="Google" id="ProtNLM"/>
    </source>
</evidence>
<dbReference type="GeneID" id="36831393"/>
<reference evidence="3 4" key="1">
    <citation type="submission" date="2018-05" db="EMBL/GenBank/DDBJ databases">
        <title>Complete Genome Sequences of Extremely Thermoacidophilic, Metal-Mobilizing Type-Strain Members of the Archaeal Family Sulfolobaceae: Acidianus brierleyi DSM-1651T, Acidianus sulfidivorans DSM-18786T, Metallosphaera hakonensis DSM-7519T, and Metallosphaera prunae DSM-10039T.</title>
        <authorList>
            <person name="Counts J.A."/>
            <person name="Kelly R.M."/>
        </authorList>
    </citation>
    <scope>NUCLEOTIDE SEQUENCE [LARGE SCALE GENOMIC DNA]</scope>
    <source>
        <strain evidence="3 4">DSM 1651</strain>
    </source>
</reference>
<feature type="region of interest" description="Disordered" evidence="2">
    <location>
        <begin position="174"/>
        <end position="196"/>
    </location>
</feature>
<name>A0A2U9ID97_9CREN</name>
<protein>
    <recommendedName>
        <fullName evidence="5">Chromosome assembly protein</fullName>
    </recommendedName>
</protein>
<feature type="coiled-coil region" evidence="1">
    <location>
        <begin position="22"/>
        <end position="92"/>
    </location>
</feature>
<gene>
    <name evidence="3" type="ORF">DFR85_04515</name>
</gene>
<dbReference type="EMBL" id="CP029289">
    <property type="protein sequence ID" value="AWR93992.1"/>
    <property type="molecule type" value="Genomic_DNA"/>
</dbReference>
<keyword evidence="4" id="KW-1185">Reference proteome</keyword>
<accession>A0A2U9ID97</accession>
<dbReference type="OrthoDB" id="377637at2157"/>
<evidence type="ECO:0000313" key="4">
    <source>
        <dbReference type="Proteomes" id="UP000248044"/>
    </source>
</evidence>
<keyword evidence="1" id="KW-0175">Coiled coil</keyword>
<dbReference type="AlphaFoldDB" id="A0A2U9ID97"/>
<dbReference type="RefSeq" id="WP_110269876.1">
    <property type="nucleotide sequence ID" value="NZ_CP029289.2"/>
</dbReference>
<evidence type="ECO:0000313" key="3">
    <source>
        <dbReference type="EMBL" id="AWR93992.1"/>
    </source>
</evidence>
<dbReference type="Proteomes" id="UP000248044">
    <property type="component" value="Chromosome"/>
</dbReference>